<dbReference type="InterPro" id="IPR021905">
    <property type="entry name" value="DUF3517"/>
</dbReference>
<dbReference type="Pfam" id="PF00443">
    <property type="entry name" value="UCH"/>
    <property type="match status" value="1"/>
</dbReference>
<organism evidence="3 4">
    <name type="scientific">Stereocaulon virgatum</name>
    <dbReference type="NCBI Taxonomy" id="373712"/>
    <lineage>
        <taxon>Eukaryota</taxon>
        <taxon>Fungi</taxon>
        <taxon>Dikarya</taxon>
        <taxon>Ascomycota</taxon>
        <taxon>Pezizomycotina</taxon>
        <taxon>Lecanoromycetes</taxon>
        <taxon>OSLEUM clade</taxon>
        <taxon>Lecanoromycetidae</taxon>
        <taxon>Lecanorales</taxon>
        <taxon>Lecanorineae</taxon>
        <taxon>Stereocaulaceae</taxon>
        <taxon>Stereocaulon</taxon>
    </lineage>
</organism>
<comment type="caution">
    <text evidence="3">The sequence shown here is derived from an EMBL/GenBank/DDBJ whole genome shotgun (WGS) entry which is preliminary data.</text>
</comment>
<feature type="compositionally biased region" description="Polar residues" evidence="1">
    <location>
        <begin position="141"/>
        <end position="156"/>
    </location>
</feature>
<feature type="region of interest" description="Disordered" evidence="1">
    <location>
        <begin position="1"/>
        <end position="162"/>
    </location>
</feature>
<keyword evidence="4" id="KW-1185">Reference proteome</keyword>
<dbReference type="PANTHER" id="PTHR24006">
    <property type="entry name" value="UBIQUITIN CARBOXYL-TERMINAL HYDROLASE"/>
    <property type="match status" value="1"/>
</dbReference>
<evidence type="ECO:0000256" key="1">
    <source>
        <dbReference type="SAM" id="MobiDB-lite"/>
    </source>
</evidence>
<sequence>MDSALTRPPNTLPRAKSVGPSRPHRDSMEDADSSATRKRPRLDSGDRAHRSMSADRLRDIAIDTGSPGPLSMCSNGQISSPPVEAADRVPPLGLTPSKVTINVREPTSTSPTHTSTQAKATSSLQVDDGDTANGDPEFSSKMDSPSPNVISVGSSPPQSPEIEVAEVEDITDEPGETRWRPVSRATSAFEVMRTYRVLMNAFPFGQQMIRWRKTLSQLAAAFENNDIEDGNVFGQLAHWIETFVRETEPHATQWWDMYREEREFWDEFPLLLEALARRNSNTRFGTNRQNYLGNMELPGGEKPLRNFLVAYASLVMRMVHIDLQTLGRQFEANITPDLISDRYVNAVAGIMEYRLPFWKSPVDTSRYDSKDTITAIISTLMLPRPNEIACLKSLLQGILELCQLSPGVLPKVFAPLTLANCAMEHYRRLQIEDAKIDRNLLMQIVEVPEQSYRRLRVTEDKFRSLISKQNPALSIEISQTLIGRLSLLLRNVTNPDEQLTQGFMSAELIDYDSQDTRAMLLPVAWKFHMLKRCILEGRMEIRVHGVDSMYRELVEVYNLHVKDRNIGIERPDHPIAQYLSDFLLSNKLVEYFVGVESHPQLISRCENIIGFLVVTNRYTKAETDIIWNAVITSQDSRFVDALLRMLSGIFKIARYPTLLYLTKKLNELPIYAFDGPMIEYTQKLFAMLIQRLGELLNDDNMDMQLRQECKETINNQRMDMPPYYLCIRLIRQCQSATESTLEPQRKRDIHHFATQQLRSLLTFGPSDTDKRAIYDDCLKDISGQTDFATGSISAIHALLAQNYEREFALLSKGSTLTSLLVDELAHMVGTERSLQQPSQMFDECLEIRLELLLHIITYVPDTFTAKTGTQLWNVAVGSEALYDRAREAAWWCFIRAMRFPIRNAYPKRNVFIDLCVRDLLPRLNPQFYTNGCLQFVQDAVHYHSRMAAMQQEPDAKQDSTVGLLWQLSLTAPPNTIEAKAIRTLVNFYLDSPDSPRRSRAATEAIHMDVVERCIRQLTSAASKLKAFSDGTSSGEDEPMVIVASEEEIHLQRLSFSRSLMILHEFVQGVRLRPKYSPQPQSQRQLLHEIAENKGRPIQIRYQTFGGISTSDIRTVEVGDLETIQELSRRLTSLTGFAKLNLIVGGQRVDLAKTADQTLQELKLDQKGLLLVKRVAEADVVPDLSPASTLRPVEKEILNHFSELYQLLTMEDELSTEVFDFLGTFEPHNSITTLVCSKTTPLDTIFPPTAPFKIRYSIYALKRSLEYHSHVGFTTPDLTCHGIRSLTTALSLLNLNIGPHGTDVDITIAKDIVECLQLYLKEPTSHDSVESLLTNPLAFVDRLNTLVKHAQDLVDNKTAGNLACASFAVLLQISLLSEALWSHFKAHVVCSTLLQRALLEDHRSEVRTHIAESIKSVRGVSKTSPSVPAREVVPYLWHNLVIIIPFCLDFASRSEQFFDVITELCKSMDRTFCATLDIATYAHNWGAILLQHVHKEFVGREMKDWIVIGLCRLLKWCFAKAYELGKPLSIRDNFLEKLFRTHLFPEPPIIDTNDGTQVEARIPNLYTGTRTELYDVILVMSNEMENYRKLLILVEQLLSQGEDSQAWSWGFAQPFEGNDFEPNFNFERAKCLRSEQGYPGMRNLTNTCYMNSLFTQLFMNVGFRSFMLGTRVADRSGSQRLLYETQNLFGFMQETTLRSVDSSGIADSLVTYDNTLIDVGVQMDVDEFYNLLFDRWESQVLSEADKKMFRGFYGGQIVQQIKSKDCDHISERLEPFSAIQCDIQGKIGLIDSLNAYVTGEVMEGDNKYACTSCGCYVDAVKRACLKDIPDNLIFHLKRFDFDVMTGMRSKINDLFEFPEQVDMAPYHVDYLQEPQQPCVPDVFELVGILVHTGTAESGHYYSYIKERPSTTANSKRWVEFNDTEVTEFNPDSIADHCFGGWTEHVTYPTRYLKNWNAYMLFYERMNSTASQDDTGISILRGVPATCAMPKDIKRRTALENADWLRHYCLFDPAHANFARQVLEQLRVVNKGTCSDDHETERTAIWQSLEHLQLVLSRSKDSAAFGVMLTSLTQVIGACPSCCKLALVWVVKHQTALRNILLRCLVPKVRKDFANMISMALRYLRKAAPQEYGFQDVRDENLQSSKRELREGGIFPQIVRRLSQLWDFVLQQTRGWDDYFGLLVELANLGDHETHVILRNLFLQDCLEVLCIDHHKFIRLPHESSGYTTYIRLSDKGRKFSFCKLTELIANILTRIDLRAAPTRRAERPTLVDGMRLSMREDTLMLLGSDFHGSKHCCVFLQKILDTGGNVQAIKKIVRAVLLAEPELRLLEPIQHTIINGVNVDPANMAAPFLQAAITFCECTPKRSSAEQVIEHIAKEVDTIGVNGGREHLDFFINTRRLRSLHSHVSEGFFERCVLLTVPQWAPALLMYWEDSIRNNTLDLLKTLLFAHNLKEMDEEERADRIYRVGRDLQKSCLQRCYIQVQEQKTIDGRTVEQVIQVIRYCLETYYQEDEVQVKLEAENILASLEALTASDLDEAASEAWQNSNDDIGSDSESECAETSP</sequence>
<reference evidence="3 4" key="1">
    <citation type="submission" date="2024-09" db="EMBL/GenBank/DDBJ databases">
        <title>Rethinking Asexuality: The Enigmatic Case of Functional Sexual Genes in Lepraria (Stereocaulaceae).</title>
        <authorList>
            <person name="Doellman M."/>
            <person name="Sun Y."/>
            <person name="Barcenas-Pena A."/>
            <person name="Lumbsch H.T."/>
            <person name="Grewe F."/>
        </authorList>
    </citation>
    <scope>NUCLEOTIDE SEQUENCE [LARGE SCALE GENOMIC DNA]</scope>
    <source>
        <strain evidence="3 4">Mercado 3170</strain>
    </source>
</reference>
<dbReference type="EMBL" id="JBEFKJ010000003">
    <property type="protein sequence ID" value="KAL2047166.1"/>
    <property type="molecule type" value="Genomic_DNA"/>
</dbReference>
<gene>
    <name evidence="3" type="ORF">N7G274_001185</name>
</gene>
<evidence type="ECO:0000259" key="2">
    <source>
        <dbReference type="PROSITE" id="PS50235"/>
    </source>
</evidence>
<feature type="compositionally biased region" description="Low complexity" evidence="1">
    <location>
        <begin position="106"/>
        <end position="116"/>
    </location>
</feature>
<name>A0ABR4AQN5_9LECA</name>
<proteinExistence type="predicted"/>
<dbReference type="Proteomes" id="UP001590950">
    <property type="component" value="Unassembled WGS sequence"/>
</dbReference>
<evidence type="ECO:0000313" key="3">
    <source>
        <dbReference type="EMBL" id="KAL2047166.1"/>
    </source>
</evidence>
<feature type="domain" description="USP" evidence="2">
    <location>
        <begin position="1638"/>
        <end position="1964"/>
    </location>
</feature>
<dbReference type="InterPro" id="IPR018200">
    <property type="entry name" value="USP_CS"/>
</dbReference>
<feature type="compositionally biased region" description="Basic and acidic residues" evidence="1">
    <location>
        <begin position="41"/>
        <end position="61"/>
    </location>
</feature>
<dbReference type="InterPro" id="IPR038765">
    <property type="entry name" value="Papain-like_cys_pep_sf"/>
</dbReference>
<dbReference type="Gene3D" id="3.90.70.10">
    <property type="entry name" value="Cysteine proteinases"/>
    <property type="match status" value="1"/>
</dbReference>
<dbReference type="Pfam" id="PF12030">
    <property type="entry name" value="DUF3517"/>
    <property type="match status" value="1"/>
</dbReference>
<feature type="compositionally biased region" description="Acidic residues" evidence="1">
    <location>
        <begin position="2550"/>
        <end position="2563"/>
    </location>
</feature>
<protein>
    <recommendedName>
        <fullName evidence="2">USP domain-containing protein</fullName>
    </recommendedName>
</protein>
<dbReference type="PROSITE" id="PS50235">
    <property type="entry name" value="USP_3"/>
    <property type="match status" value="1"/>
</dbReference>
<dbReference type="PROSITE" id="PS00973">
    <property type="entry name" value="USP_2"/>
    <property type="match status" value="1"/>
</dbReference>
<dbReference type="PANTHER" id="PTHR24006:SF827">
    <property type="entry name" value="UBIQUITIN CARBOXYL-TERMINAL HYDROLASE 34"/>
    <property type="match status" value="1"/>
</dbReference>
<dbReference type="InterPro" id="IPR050164">
    <property type="entry name" value="Peptidase_C19"/>
</dbReference>
<evidence type="ECO:0000313" key="4">
    <source>
        <dbReference type="Proteomes" id="UP001590950"/>
    </source>
</evidence>
<dbReference type="InterPro" id="IPR001394">
    <property type="entry name" value="Peptidase_C19_UCH"/>
</dbReference>
<dbReference type="InterPro" id="IPR028889">
    <property type="entry name" value="USP"/>
</dbReference>
<feature type="region of interest" description="Disordered" evidence="1">
    <location>
        <begin position="2541"/>
        <end position="2563"/>
    </location>
</feature>
<accession>A0ABR4AQN5</accession>
<dbReference type="SUPFAM" id="SSF54001">
    <property type="entry name" value="Cysteine proteinases"/>
    <property type="match status" value="1"/>
</dbReference>